<gene>
    <name evidence="2" type="ORF">FBF83_10115</name>
</gene>
<sequence>MAKAIKQIRRIEVSEEEKRANDLREIEDALIDNKDALLETLNVVGGMKERGILSLLNGLFGEGDRVLKVLVELLNVPENTAALKNLMLLVGAAGKINVQDLEPLLLKVNAGIENVAEHGEDAKKTGYLDLLRTLKDPEVNRSLTLLITFLKGMGKDTEHEEKVNDKSTPSENRQDI</sequence>
<protein>
    <submittedName>
        <fullName evidence="2">DUF1641 domain-containing protein</fullName>
    </submittedName>
</protein>
<feature type="region of interest" description="Disordered" evidence="1">
    <location>
        <begin position="157"/>
        <end position="176"/>
    </location>
</feature>
<organism evidence="2 3">
    <name type="scientific">Guptibacillus hwajinpoensis</name>
    <dbReference type="NCBI Taxonomy" id="208199"/>
    <lineage>
        <taxon>Bacteria</taxon>
        <taxon>Bacillati</taxon>
        <taxon>Bacillota</taxon>
        <taxon>Bacilli</taxon>
        <taxon>Bacillales</taxon>
        <taxon>Guptibacillaceae</taxon>
        <taxon>Guptibacillus</taxon>
    </lineage>
</organism>
<dbReference type="OrthoDB" id="147801at2"/>
<name>A0A4U1MKJ9_9BACL</name>
<dbReference type="PANTHER" id="PTHR38433:SF1">
    <property type="entry name" value="DUF1641 DOMAIN-CONTAINING PROTEIN"/>
    <property type="match status" value="1"/>
</dbReference>
<proteinExistence type="predicted"/>
<dbReference type="RefSeq" id="WP_136947024.1">
    <property type="nucleotide sequence ID" value="NZ_SWFM01000002.1"/>
</dbReference>
<accession>A0A4U1MKJ9</accession>
<comment type="caution">
    <text evidence="2">The sequence shown here is derived from an EMBL/GenBank/DDBJ whole genome shotgun (WGS) entry which is preliminary data.</text>
</comment>
<evidence type="ECO:0000313" key="2">
    <source>
        <dbReference type="EMBL" id="TKD70950.1"/>
    </source>
</evidence>
<dbReference type="EMBL" id="SWFM01000002">
    <property type="protein sequence ID" value="TKD70950.1"/>
    <property type="molecule type" value="Genomic_DNA"/>
</dbReference>
<dbReference type="PANTHER" id="PTHR38433">
    <property type="match status" value="1"/>
</dbReference>
<dbReference type="Proteomes" id="UP000310541">
    <property type="component" value="Unassembled WGS sequence"/>
</dbReference>
<evidence type="ECO:0000313" key="3">
    <source>
        <dbReference type="Proteomes" id="UP000310541"/>
    </source>
</evidence>
<dbReference type="Pfam" id="PF07849">
    <property type="entry name" value="DUF1641"/>
    <property type="match status" value="1"/>
</dbReference>
<evidence type="ECO:0000256" key="1">
    <source>
        <dbReference type="SAM" id="MobiDB-lite"/>
    </source>
</evidence>
<feature type="compositionally biased region" description="Polar residues" evidence="1">
    <location>
        <begin position="166"/>
        <end position="176"/>
    </location>
</feature>
<dbReference type="AlphaFoldDB" id="A0A4U1MKJ9"/>
<dbReference type="InterPro" id="IPR012440">
    <property type="entry name" value="DUF1641"/>
</dbReference>
<reference evidence="2 3" key="1">
    <citation type="submission" date="2019-04" db="EMBL/GenBank/DDBJ databases">
        <title>Genome sequence of Bacillus hwajinpoensis strain Y2.</title>
        <authorList>
            <person name="Fair J.L."/>
            <person name="Maclea K.S."/>
        </authorList>
    </citation>
    <scope>NUCLEOTIDE SEQUENCE [LARGE SCALE GENOMIC DNA]</scope>
    <source>
        <strain evidence="2 3">Y2</strain>
    </source>
</reference>